<dbReference type="InterPro" id="IPR006171">
    <property type="entry name" value="TOPRIM_dom"/>
</dbReference>
<dbReference type="EMBL" id="NUVX01000089">
    <property type="protein sequence ID" value="PFJ27795.1"/>
    <property type="molecule type" value="Genomic_DNA"/>
</dbReference>
<dbReference type="SUPFAM" id="SSF110455">
    <property type="entry name" value="Toprim domain"/>
    <property type="match status" value="1"/>
</dbReference>
<dbReference type="GO" id="GO:0006364">
    <property type="term" value="P:rRNA processing"/>
    <property type="evidence" value="ECO:0007669"/>
    <property type="project" value="TreeGrafter"/>
</dbReference>
<gene>
    <name evidence="2" type="ORF">COJ15_33830</name>
</gene>
<dbReference type="Proteomes" id="UP000224003">
    <property type="component" value="Unassembled WGS sequence"/>
</dbReference>
<reference evidence="2 3" key="1">
    <citation type="submission" date="2017-09" db="EMBL/GenBank/DDBJ databases">
        <title>Large-scale bioinformatics analysis of Bacillus genomes uncovers conserved roles of natural products in bacterial physiology.</title>
        <authorList>
            <consortium name="Agbiome Team Llc"/>
            <person name="Bleich R.M."/>
            <person name="Grubbs K.J."/>
            <person name="Santa Maria K.C."/>
            <person name="Allen S.E."/>
            <person name="Farag S."/>
            <person name="Shank E.A."/>
            <person name="Bowers A."/>
        </authorList>
    </citation>
    <scope>NUCLEOTIDE SEQUENCE [LARGE SCALE GENOMIC DNA]</scope>
    <source>
        <strain evidence="2 3">AFS085496</strain>
    </source>
</reference>
<dbReference type="Pfam" id="PF01751">
    <property type="entry name" value="Toprim"/>
    <property type="match status" value="1"/>
</dbReference>
<organism evidence="2 3">
    <name type="scientific">Bacillus thuringiensis</name>
    <dbReference type="NCBI Taxonomy" id="1428"/>
    <lineage>
        <taxon>Bacteria</taxon>
        <taxon>Bacillati</taxon>
        <taxon>Bacillota</taxon>
        <taxon>Bacilli</taxon>
        <taxon>Bacillales</taxon>
        <taxon>Bacillaceae</taxon>
        <taxon>Bacillus</taxon>
        <taxon>Bacillus cereus group</taxon>
    </lineage>
</organism>
<proteinExistence type="predicted"/>
<comment type="caution">
    <text evidence="2">The sequence shown here is derived from an EMBL/GenBank/DDBJ whole genome shotgun (WGS) entry which is preliminary data.</text>
</comment>
<name>A0A9X6ZQ10_BACTU</name>
<feature type="domain" description="Toprim" evidence="1">
    <location>
        <begin position="3"/>
        <end position="71"/>
    </location>
</feature>
<accession>A0A9X6ZQ10</accession>
<dbReference type="RefSeq" id="WP_098517789.1">
    <property type="nucleotide sequence ID" value="NZ_NUVX01000089.1"/>
</dbReference>
<evidence type="ECO:0000313" key="2">
    <source>
        <dbReference type="EMBL" id="PFJ27795.1"/>
    </source>
</evidence>
<evidence type="ECO:0000259" key="1">
    <source>
        <dbReference type="Pfam" id="PF01751"/>
    </source>
</evidence>
<dbReference type="GO" id="GO:0043822">
    <property type="term" value="F:ribonuclease M5 activity"/>
    <property type="evidence" value="ECO:0007669"/>
    <property type="project" value="TreeGrafter"/>
</dbReference>
<dbReference type="PANTHER" id="PTHR39156">
    <property type="entry name" value="RIBONUCLEASE M5"/>
    <property type="match status" value="1"/>
</dbReference>
<sequence>MGFVVEGFHDELKLLSVYPTAYVVVTKGTRFDKRVTMDVNKAMLNCDKVFLLTDPDEAGDWLAERLSNEFPNLERMMLNPNECLSYRKNKVKVGVEHCSNKYLLSVLSQYLIAG</sequence>
<protein>
    <recommendedName>
        <fullName evidence="1">Toprim domain-containing protein</fullName>
    </recommendedName>
</protein>
<dbReference type="Gene3D" id="3.40.1360.10">
    <property type="match status" value="1"/>
</dbReference>
<dbReference type="AlphaFoldDB" id="A0A9X6ZQ10"/>
<dbReference type="PANTHER" id="PTHR39156:SF2">
    <property type="entry name" value="DNA PRIMASE (BACTERIAL TYPE) AND SMALL PRIMASE-LIKE PROTEINS"/>
    <property type="match status" value="1"/>
</dbReference>
<evidence type="ECO:0000313" key="3">
    <source>
        <dbReference type="Proteomes" id="UP000224003"/>
    </source>
</evidence>